<organism evidence="1 2">
    <name type="scientific">Mythimna loreyi</name>
    <dbReference type="NCBI Taxonomy" id="667449"/>
    <lineage>
        <taxon>Eukaryota</taxon>
        <taxon>Metazoa</taxon>
        <taxon>Ecdysozoa</taxon>
        <taxon>Arthropoda</taxon>
        <taxon>Hexapoda</taxon>
        <taxon>Insecta</taxon>
        <taxon>Pterygota</taxon>
        <taxon>Neoptera</taxon>
        <taxon>Endopterygota</taxon>
        <taxon>Lepidoptera</taxon>
        <taxon>Glossata</taxon>
        <taxon>Ditrysia</taxon>
        <taxon>Noctuoidea</taxon>
        <taxon>Noctuidae</taxon>
        <taxon>Noctuinae</taxon>
        <taxon>Hadenini</taxon>
        <taxon>Mythimna</taxon>
    </lineage>
</organism>
<name>A0ACC2QNG2_9NEOP</name>
<gene>
    <name evidence="1" type="ORF">PYW08_005976</name>
</gene>
<comment type="caution">
    <text evidence="1">The sequence shown here is derived from an EMBL/GenBank/DDBJ whole genome shotgun (WGS) entry which is preliminary data.</text>
</comment>
<keyword evidence="2" id="KW-1185">Reference proteome</keyword>
<sequence>MALLTYILLLHLLKGSLSDICVIDNTPEYVTWEKDLLNDLECNYDASHPPSENLILNITYLLRSFSYDDKTETMKMQIWIVNEWNDDRLKWDPEKHHGIQKTYLSRFNIWFPYFGVSNTDNSLQSYVISFRYHLKSDGDVDFQFKAVEQTLCSVKLTNWPYDLQECSFVIESLRDSYMKLSSKPTEQYAINFDFEVLGRKSAGWYIYDYKHVKENNTRNQVKLTIYLMREAVGLSAIVVWPAFVLTVLSVVSLCLDVRRKVRLAIVCFSLCGHYYFLSELASNIPKRSNFPPTLLLYYRGSVVSSIIIVLLTLSLDIICKLKSTPHSYVKLINDFVYNNNYRTYLVFPRWDVDDATVDSKSSSEDWVKFANIVNSIFIFIVVFAYIGLYSTNIPKQTIEHNDVH</sequence>
<dbReference type="EMBL" id="CM056795">
    <property type="protein sequence ID" value="KAJ8720511.1"/>
    <property type="molecule type" value="Genomic_DNA"/>
</dbReference>
<protein>
    <submittedName>
        <fullName evidence="1">Uncharacterized protein</fullName>
    </submittedName>
</protein>
<proteinExistence type="predicted"/>
<accession>A0ACC2QNG2</accession>
<reference evidence="1" key="1">
    <citation type="submission" date="2023-03" db="EMBL/GenBank/DDBJ databases">
        <title>Chromosome-level genomes of two armyworms, Mythimna separata and Mythimna loreyi, provide insights into the biosynthesis and reception of sex pheromones.</title>
        <authorList>
            <person name="Zhao H."/>
        </authorList>
    </citation>
    <scope>NUCLEOTIDE SEQUENCE</scope>
    <source>
        <strain evidence="1">BeijingLab</strain>
    </source>
</reference>
<evidence type="ECO:0000313" key="2">
    <source>
        <dbReference type="Proteomes" id="UP001231649"/>
    </source>
</evidence>
<evidence type="ECO:0000313" key="1">
    <source>
        <dbReference type="EMBL" id="KAJ8720511.1"/>
    </source>
</evidence>
<dbReference type="Proteomes" id="UP001231649">
    <property type="component" value="Chromosome 19"/>
</dbReference>